<comment type="caution">
    <text evidence="3">The sequence shown here is derived from an EMBL/GenBank/DDBJ whole genome shotgun (WGS) entry which is preliminary data.</text>
</comment>
<dbReference type="EMBL" id="LHXY01000001">
    <property type="protein sequence ID" value="KXB02545.1"/>
    <property type="molecule type" value="Genomic_DNA"/>
</dbReference>
<gene>
    <name evidence="3" type="ORF">AKJ44_00190</name>
</gene>
<keyword evidence="1" id="KW-0378">Hydrolase</keyword>
<dbReference type="InterPro" id="IPR032466">
    <property type="entry name" value="Metal_Hydrolase"/>
</dbReference>
<protein>
    <recommendedName>
        <fullName evidence="2">Amidohydrolase-related domain-containing protein</fullName>
    </recommendedName>
</protein>
<dbReference type="Pfam" id="PF01979">
    <property type="entry name" value="Amidohydro_1"/>
    <property type="match status" value="1"/>
</dbReference>
<dbReference type="Proteomes" id="UP000070035">
    <property type="component" value="Unassembled WGS sequence"/>
</dbReference>
<dbReference type="InterPro" id="IPR050287">
    <property type="entry name" value="MTA/SAH_deaminase"/>
</dbReference>
<dbReference type="Gene3D" id="2.30.40.10">
    <property type="entry name" value="Urease, subunit C, domain 1"/>
    <property type="match status" value="1"/>
</dbReference>
<evidence type="ECO:0000259" key="2">
    <source>
        <dbReference type="Pfam" id="PF01979"/>
    </source>
</evidence>
<accession>A0A133V7Y3</accession>
<reference evidence="3 4" key="1">
    <citation type="journal article" date="2016" name="Sci. Rep.">
        <title>Metabolic traits of an uncultured archaeal lineage -MSBL1- from brine pools of the Red Sea.</title>
        <authorList>
            <person name="Mwirichia R."/>
            <person name="Alam I."/>
            <person name="Rashid M."/>
            <person name="Vinu M."/>
            <person name="Ba-Alawi W."/>
            <person name="Anthony Kamau A."/>
            <person name="Kamanda Ngugi D."/>
            <person name="Goker M."/>
            <person name="Klenk H.P."/>
            <person name="Bajic V."/>
            <person name="Stingl U."/>
        </authorList>
    </citation>
    <scope>NUCLEOTIDE SEQUENCE [LARGE SCALE GENOMIC DNA]</scope>
    <source>
        <strain evidence="3">SCGC-AAA261F17</strain>
    </source>
</reference>
<proteinExistence type="predicted"/>
<dbReference type="AlphaFoldDB" id="A0A133V7Y3"/>
<dbReference type="SUPFAM" id="SSF51338">
    <property type="entry name" value="Composite domain of metallo-dependent hydrolases"/>
    <property type="match status" value="1"/>
</dbReference>
<dbReference type="PANTHER" id="PTHR43794">
    <property type="entry name" value="AMINOHYDROLASE SSNA-RELATED"/>
    <property type="match status" value="1"/>
</dbReference>
<keyword evidence="4" id="KW-1185">Reference proteome</keyword>
<name>A0A133V7Y3_9EURY</name>
<dbReference type="InterPro" id="IPR011059">
    <property type="entry name" value="Metal-dep_hydrolase_composite"/>
</dbReference>
<dbReference type="SUPFAM" id="SSF51556">
    <property type="entry name" value="Metallo-dependent hydrolases"/>
    <property type="match status" value="1"/>
</dbReference>
<dbReference type="CDD" id="cd01298">
    <property type="entry name" value="ATZ_TRZ_like"/>
    <property type="match status" value="1"/>
</dbReference>
<evidence type="ECO:0000313" key="4">
    <source>
        <dbReference type="Proteomes" id="UP000070035"/>
    </source>
</evidence>
<organism evidence="3 4">
    <name type="scientific">candidate division MSBL1 archaeon SCGC-AAA261F17</name>
    <dbReference type="NCBI Taxonomy" id="1698274"/>
    <lineage>
        <taxon>Archaea</taxon>
        <taxon>Methanobacteriati</taxon>
        <taxon>Methanobacteriota</taxon>
        <taxon>candidate division MSBL1</taxon>
    </lineage>
</organism>
<dbReference type="GO" id="GO:0016810">
    <property type="term" value="F:hydrolase activity, acting on carbon-nitrogen (but not peptide) bonds"/>
    <property type="evidence" value="ECO:0007669"/>
    <property type="project" value="InterPro"/>
</dbReference>
<dbReference type="Gene3D" id="3.20.20.140">
    <property type="entry name" value="Metal-dependent hydrolases"/>
    <property type="match status" value="1"/>
</dbReference>
<sequence length="433" mass="48190">MDGNRKIIEKGSIEIEDKKIKRVGKFRGDKNPEKVIDASGKIVMPGLICSHTHSYGMLLRATPLKIGPPTDLMQILQRVWWPIDEAMVQSDAYASALIACLEFIKTGTTCFADTYSGSNSIGRSLDRISSAIGESGLRAFIGFEATERHTRAEGARGMQENVRFLKRTLKKKRSRVRGLVSIHASFTVSDELLRHARRVSRRFNAPITIHASEGQVDPQHNLQKYGKRAVERLHDVGILSSNTVLAHCVHVNEDELSIMKKTEAKVAHNPMSNMLNGVGVAPVPKMLEKEISVGLGNDGYIFDGFENLRSAYLIHKANARDPRVITPYQALEMATINGAKLYGLEDKLGSIETGKLADLIIINPDSLPTPLRRKNVVEHIVNSVRGCDVETVIVDGRLLMREKRVITLDEEEVVKMSKKSAEKIWKKLGAIKR</sequence>
<feature type="domain" description="Amidohydrolase-related" evidence="2">
    <location>
        <begin position="42"/>
        <end position="398"/>
    </location>
</feature>
<evidence type="ECO:0000313" key="3">
    <source>
        <dbReference type="EMBL" id="KXB02545.1"/>
    </source>
</evidence>
<dbReference type="InterPro" id="IPR006680">
    <property type="entry name" value="Amidohydro-rel"/>
</dbReference>
<dbReference type="PANTHER" id="PTHR43794:SF11">
    <property type="entry name" value="AMIDOHYDROLASE-RELATED DOMAIN-CONTAINING PROTEIN"/>
    <property type="match status" value="1"/>
</dbReference>
<evidence type="ECO:0000256" key="1">
    <source>
        <dbReference type="ARBA" id="ARBA00022801"/>
    </source>
</evidence>